<reference evidence="16" key="2">
    <citation type="submission" date="2021-12" db="EMBL/GenBank/DDBJ databases">
        <title>Resequencing data analysis of finger millet.</title>
        <authorList>
            <person name="Hatakeyama M."/>
            <person name="Aluri S."/>
            <person name="Balachadran M.T."/>
            <person name="Sivarajan S.R."/>
            <person name="Poveda L."/>
            <person name="Shimizu-Inatsugi R."/>
            <person name="Schlapbach R."/>
            <person name="Sreeman S.M."/>
            <person name="Shimizu K.K."/>
        </authorList>
    </citation>
    <scope>NUCLEOTIDE SEQUENCE</scope>
</reference>
<evidence type="ECO:0000256" key="11">
    <source>
        <dbReference type="ARBA" id="ARBA00024209"/>
    </source>
</evidence>
<keyword evidence="9 14" id="KW-1133">Transmembrane helix</keyword>
<dbReference type="CDD" id="cd16461">
    <property type="entry name" value="RING-H2_EL5-like"/>
    <property type="match status" value="1"/>
</dbReference>
<sequence>MLRYRRLNSDSAAPPPAAIADADTPHWRWSLHGPAVKVAIAGNVVLVVLIFGFIVWRLFFAGRDDDQEAAAAAVSPQHGELTSSSGASTPRASSPRAARGGLRKEDLLALPVFVVVEQGQGVSADERKKKMECAVCISELGDGDTGRLLPLCGHQFHAECVDRWFRSHVTCPLCRAVGVVADGGSDQHDAKVASVV</sequence>
<comment type="subcellular location">
    <subcellularLocation>
        <location evidence="1">Membrane</location>
        <topology evidence="1">Single-pass membrane protein</topology>
    </subcellularLocation>
</comment>
<evidence type="ECO:0000256" key="7">
    <source>
        <dbReference type="ARBA" id="ARBA00022786"/>
    </source>
</evidence>
<comment type="similarity">
    <text evidence="11">Belongs to the RING-type zinc finger family. ATL subfamily.</text>
</comment>
<evidence type="ECO:0000313" key="17">
    <source>
        <dbReference type="Proteomes" id="UP001054889"/>
    </source>
</evidence>
<reference evidence="16" key="1">
    <citation type="journal article" date="2018" name="DNA Res.">
        <title>Multiple hybrid de novo genome assembly of finger millet, an orphan allotetraploid crop.</title>
        <authorList>
            <person name="Hatakeyama M."/>
            <person name="Aluri S."/>
            <person name="Balachadran M.T."/>
            <person name="Sivarajan S.R."/>
            <person name="Patrignani A."/>
            <person name="Gruter S."/>
            <person name="Poveda L."/>
            <person name="Shimizu-Inatsugi R."/>
            <person name="Baeten J."/>
            <person name="Francoijs K.J."/>
            <person name="Nataraja K.N."/>
            <person name="Reddy Y.A.N."/>
            <person name="Phadnis S."/>
            <person name="Ravikumar R.L."/>
            <person name="Schlapbach R."/>
            <person name="Sreeman S.M."/>
            <person name="Shimizu K.K."/>
        </authorList>
    </citation>
    <scope>NUCLEOTIDE SEQUENCE</scope>
</reference>
<gene>
    <name evidence="16" type="primary">gb19817</name>
    <name evidence="16" type="ORF">PR202_gb19817</name>
</gene>
<evidence type="ECO:0000313" key="16">
    <source>
        <dbReference type="EMBL" id="GJN31421.1"/>
    </source>
</evidence>
<keyword evidence="6 12" id="KW-0863">Zinc-finger</keyword>
<keyword evidence="3" id="KW-0808">Transferase</keyword>
<dbReference type="InterPro" id="IPR001841">
    <property type="entry name" value="Znf_RING"/>
</dbReference>
<evidence type="ECO:0000256" key="10">
    <source>
        <dbReference type="ARBA" id="ARBA00023136"/>
    </source>
</evidence>
<evidence type="ECO:0000256" key="13">
    <source>
        <dbReference type="SAM" id="MobiDB-lite"/>
    </source>
</evidence>
<keyword evidence="4 14" id="KW-0812">Transmembrane</keyword>
<dbReference type="PROSITE" id="PS50089">
    <property type="entry name" value="ZF_RING_2"/>
    <property type="match status" value="1"/>
</dbReference>
<dbReference type="PANTHER" id="PTHR45768:SF50">
    <property type="entry name" value="RING-TYPE DOMAIN-CONTAINING PROTEIN"/>
    <property type="match status" value="1"/>
</dbReference>
<feature type="transmembrane region" description="Helical" evidence="14">
    <location>
        <begin position="38"/>
        <end position="59"/>
    </location>
</feature>
<dbReference type="EMBL" id="BQKI01000082">
    <property type="protein sequence ID" value="GJN31421.1"/>
    <property type="molecule type" value="Genomic_DNA"/>
</dbReference>
<comment type="pathway">
    <text evidence="2">Protein modification; protein ubiquitination.</text>
</comment>
<dbReference type="SUPFAM" id="SSF57850">
    <property type="entry name" value="RING/U-box"/>
    <property type="match status" value="1"/>
</dbReference>
<dbReference type="InterPro" id="IPR013083">
    <property type="entry name" value="Znf_RING/FYVE/PHD"/>
</dbReference>
<dbReference type="Gene3D" id="3.30.40.10">
    <property type="entry name" value="Zinc/RING finger domain, C3HC4 (zinc finger)"/>
    <property type="match status" value="1"/>
</dbReference>
<evidence type="ECO:0000256" key="5">
    <source>
        <dbReference type="ARBA" id="ARBA00022723"/>
    </source>
</evidence>
<evidence type="ECO:0000256" key="8">
    <source>
        <dbReference type="ARBA" id="ARBA00022833"/>
    </source>
</evidence>
<dbReference type="GO" id="GO:0016020">
    <property type="term" value="C:membrane"/>
    <property type="evidence" value="ECO:0007669"/>
    <property type="project" value="UniProtKB-SubCell"/>
</dbReference>
<evidence type="ECO:0000256" key="2">
    <source>
        <dbReference type="ARBA" id="ARBA00004906"/>
    </source>
</evidence>
<evidence type="ECO:0000259" key="15">
    <source>
        <dbReference type="PROSITE" id="PS50089"/>
    </source>
</evidence>
<keyword evidence="10 14" id="KW-0472">Membrane</keyword>
<dbReference type="AlphaFoldDB" id="A0AAV5F965"/>
<feature type="compositionally biased region" description="Low complexity" evidence="13">
    <location>
        <begin position="82"/>
        <end position="99"/>
    </location>
</feature>
<keyword evidence="17" id="KW-1185">Reference proteome</keyword>
<comment type="caution">
    <text evidence="16">The sequence shown here is derived from an EMBL/GenBank/DDBJ whole genome shotgun (WGS) entry which is preliminary data.</text>
</comment>
<dbReference type="GO" id="GO:0016740">
    <property type="term" value="F:transferase activity"/>
    <property type="evidence" value="ECO:0007669"/>
    <property type="project" value="UniProtKB-KW"/>
</dbReference>
<evidence type="ECO:0000256" key="9">
    <source>
        <dbReference type="ARBA" id="ARBA00022989"/>
    </source>
</evidence>
<dbReference type="PANTHER" id="PTHR45768">
    <property type="entry name" value="E3 UBIQUITIN-PROTEIN LIGASE RNF13-LIKE"/>
    <property type="match status" value="1"/>
</dbReference>
<evidence type="ECO:0000256" key="4">
    <source>
        <dbReference type="ARBA" id="ARBA00022692"/>
    </source>
</evidence>
<evidence type="ECO:0000256" key="6">
    <source>
        <dbReference type="ARBA" id="ARBA00022771"/>
    </source>
</evidence>
<keyword evidence="8" id="KW-0862">Zinc</keyword>
<accession>A0AAV5F965</accession>
<proteinExistence type="inferred from homology"/>
<keyword evidence="7" id="KW-0833">Ubl conjugation pathway</keyword>
<evidence type="ECO:0000256" key="12">
    <source>
        <dbReference type="PROSITE-ProRule" id="PRU00175"/>
    </source>
</evidence>
<evidence type="ECO:0000256" key="3">
    <source>
        <dbReference type="ARBA" id="ARBA00022679"/>
    </source>
</evidence>
<organism evidence="16 17">
    <name type="scientific">Eleusine coracana subsp. coracana</name>
    <dbReference type="NCBI Taxonomy" id="191504"/>
    <lineage>
        <taxon>Eukaryota</taxon>
        <taxon>Viridiplantae</taxon>
        <taxon>Streptophyta</taxon>
        <taxon>Embryophyta</taxon>
        <taxon>Tracheophyta</taxon>
        <taxon>Spermatophyta</taxon>
        <taxon>Magnoliopsida</taxon>
        <taxon>Liliopsida</taxon>
        <taxon>Poales</taxon>
        <taxon>Poaceae</taxon>
        <taxon>PACMAD clade</taxon>
        <taxon>Chloridoideae</taxon>
        <taxon>Cynodonteae</taxon>
        <taxon>Eleusininae</taxon>
        <taxon>Eleusine</taxon>
    </lineage>
</organism>
<name>A0AAV5F965_ELECO</name>
<dbReference type="GO" id="GO:0008270">
    <property type="term" value="F:zinc ion binding"/>
    <property type="evidence" value="ECO:0007669"/>
    <property type="project" value="UniProtKB-KW"/>
</dbReference>
<dbReference type="SMART" id="SM00184">
    <property type="entry name" value="RING"/>
    <property type="match status" value="1"/>
</dbReference>
<protein>
    <recommendedName>
        <fullName evidence="15">RING-type domain-containing protein</fullName>
    </recommendedName>
</protein>
<feature type="region of interest" description="Disordered" evidence="13">
    <location>
        <begin position="71"/>
        <end position="99"/>
    </location>
</feature>
<evidence type="ECO:0000256" key="14">
    <source>
        <dbReference type="SAM" id="Phobius"/>
    </source>
</evidence>
<dbReference type="Proteomes" id="UP001054889">
    <property type="component" value="Unassembled WGS sequence"/>
</dbReference>
<feature type="domain" description="RING-type" evidence="15">
    <location>
        <begin position="133"/>
        <end position="175"/>
    </location>
</feature>
<keyword evidence="5" id="KW-0479">Metal-binding</keyword>
<evidence type="ECO:0000256" key="1">
    <source>
        <dbReference type="ARBA" id="ARBA00004167"/>
    </source>
</evidence>
<dbReference type="Pfam" id="PF13639">
    <property type="entry name" value="zf-RING_2"/>
    <property type="match status" value="1"/>
</dbReference>